<proteinExistence type="predicted"/>
<name>A0A5B8R5F5_9GAMM</name>
<accession>A0A5B8R5F5</accession>
<dbReference type="RefSeq" id="WP_088212903.1">
    <property type="nucleotide sequence ID" value="NZ_CP076856.1"/>
</dbReference>
<dbReference type="EMBL" id="CP031775">
    <property type="protein sequence ID" value="QDZ92911.1"/>
    <property type="molecule type" value="Genomic_DNA"/>
</dbReference>
<reference evidence="1" key="1">
    <citation type="journal article" date="2019" name="Ecotoxicol. Environ. Saf.">
        <title>Microbial characterization of heavy metal resistant bacterial strains isolated from an electroplating wastewater treatment plant.</title>
        <authorList>
            <person name="Cai X."/>
            <person name="Zheng X."/>
            <person name="Zhang D."/>
            <person name="Iqbal W."/>
            <person name="Liu C."/>
            <person name="Yang B."/>
            <person name="Zhao X."/>
            <person name="Lu X."/>
            <person name="Mao Y."/>
        </authorList>
    </citation>
    <scope>NUCLEOTIDE SEQUENCE [LARGE SCALE GENOMIC DNA]</scope>
    <source>
        <strain evidence="1">Ni1-3</strain>
    </source>
</reference>
<organism evidence="1">
    <name type="scientific">Shewanella decolorationis</name>
    <dbReference type="NCBI Taxonomy" id="256839"/>
    <lineage>
        <taxon>Bacteria</taxon>
        <taxon>Pseudomonadati</taxon>
        <taxon>Pseudomonadota</taxon>
        <taxon>Gammaproteobacteria</taxon>
        <taxon>Alteromonadales</taxon>
        <taxon>Shewanellaceae</taxon>
        <taxon>Shewanella</taxon>
    </lineage>
</organism>
<gene>
    <name evidence="1" type="ORF">D0436_22010</name>
</gene>
<sequence>MSRITIHPLFSELAVELGCNSAPSRLVFLEVHLRLIGLAPEQVNKEHLKQLIKLLFDEEINLHPHHSDLALVSIPGIAEPYPILTARGYNRLYKSDKAGEFRVKAISKGEEFTTANIDAMSEPEQYNVAPNAELEGFAAVYSDNSNLLLTGVISVDEVEDVLHRFHRCSLSLAEVGAGLAFNRLFKVNRAFKMSPATSAFAGWFSMARAALKTV</sequence>
<dbReference type="AlphaFoldDB" id="A0A5B8R5F5"/>
<protein>
    <submittedName>
        <fullName evidence="1">Uncharacterized protein</fullName>
    </submittedName>
</protein>
<evidence type="ECO:0000313" key="1">
    <source>
        <dbReference type="EMBL" id="QDZ92911.1"/>
    </source>
</evidence>